<proteinExistence type="predicted"/>
<dbReference type="EMBL" id="JAMXFF010000063">
    <property type="protein sequence ID" value="MCT7969885.1"/>
    <property type="molecule type" value="Genomic_DNA"/>
</dbReference>
<dbReference type="Gene3D" id="3.30.160.250">
    <property type="match status" value="1"/>
</dbReference>
<evidence type="ECO:0000313" key="2">
    <source>
        <dbReference type="Proteomes" id="UP001525890"/>
    </source>
</evidence>
<gene>
    <name evidence="1" type="ORF">NG799_26570</name>
</gene>
<dbReference type="Pfam" id="PF05534">
    <property type="entry name" value="HicB"/>
    <property type="match status" value="1"/>
</dbReference>
<keyword evidence="2" id="KW-1185">Reference proteome</keyword>
<dbReference type="SUPFAM" id="SSF143100">
    <property type="entry name" value="TTHA1013/TTHA0281-like"/>
    <property type="match status" value="1"/>
</dbReference>
<dbReference type="InterPro" id="IPR008651">
    <property type="entry name" value="Uncharacterised_HicB"/>
</dbReference>
<reference evidence="1 2" key="1">
    <citation type="journal article" date="2022" name="Front. Microbiol.">
        <title>High genomic differentiation and limited gene flow indicate recent cryptic speciation within the genus Laspinema (cyanobacteria).</title>
        <authorList>
            <person name="Stanojkovic A."/>
            <person name="Skoupy S."/>
            <person name="Skaloud P."/>
            <person name="Dvorak P."/>
        </authorList>
    </citation>
    <scope>NUCLEOTIDE SEQUENCE [LARGE SCALE GENOMIC DNA]</scope>
    <source>
        <strain evidence="1 2">D2a</strain>
    </source>
</reference>
<comment type="caution">
    <text evidence="1">The sequence shown here is derived from an EMBL/GenBank/DDBJ whole genome shotgun (WGS) entry which is preliminary data.</text>
</comment>
<accession>A0ABT2N0X8</accession>
<dbReference type="Proteomes" id="UP001525890">
    <property type="component" value="Unassembled WGS sequence"/>
</dbReference>
<evidence type="ECO:0000313" key="1">
    <source>
        <dbReference type="EMBL" id="MCT7969885.1"/>
    </source>
</evidence>
<name>A0ABT2N0X8_9CYAN</name>
<dbReference type="InterPro" id="IPR035069">
    <property type="entry name" value="TTHA1013/TTHA0281-like"/>
</dbReference>
<organism evidence="1 2">
    <name type="scientific">Laspinema palackyanum D2a</name>
    <dbReference type="NCBI Taxonomy" id="2953684"/>
    <lineage>
        <taxon>Bacteria</taxon>
        <taxon>Bacillati</taxon>
        <taxon>Cyanobacteriota</taxon>
        <taxon>Cyanophyceae</taxon>
        <taxon>Oscillatoriophycideae</taxon>
        <taxon>Oscillatoriales</taxon>
        <taxon>Laspinemataceae</taxon>
        <taxon>Laspinema</taxon>
        <taxon>Laspinema palackyanum</taxon>
    </lineage>
</organism>
<protein>
    <submittedName>
        <fullName evidence="1">Type II toxin-antitoxin system HicB family antitoxin</fullName>
    </submittedName>
</protein>
<sequence length="136" mass="15553">MPHHFTKSPTSVVLPFRRSTTEPNMLTYKGYTAKIEVDPEKDILFGRVLDIKDVITFQGKTVEEARQAFHDSVDDYLEFCEELGEKPEKPFSGKLPFRTTPEQHRQIFLAATKAGKSINAWMEEVLSDAATRSFQN</sequence>